<evidence type="ECO:0000256" key="7">
    <source>
        <dbReference type="ARBA" id="ARBA00022801"/>
    </source>
</evidence>
<evidence type="ECO:0000256" key="10">
    <source>
        <dbReference type="ARBA" id="ARBA00023049"/>
    </source>
</evidence>
<name>A0A8J6J9L4_9FIRM</name>
<evidence type="ECO:0000313" key="15">
    <source>
        <dbReference type="Proteomes" id="UP000628736"/>
    </source>
</evidence>
<evidence type="ECO:0000256" key="11">
    <source>
        <dbReference type="ARBA" id="ARBA00023136"/>
    </source>
</evidence>
<keyword evidence="7" id="KW-0378">Hydrolase</keyword>
<evidence type="ECO:0000259" key="13">
    <source>
        <dbReference type="Pfam" id="PF02163"/>
    </source>
</evidence>
<comment type="caution">
    <text evidence="14">The sequence shown here is derived from an EMBL/GenBank/DDBJ whole genome shotgun (WGS) entry which is preliminary data.</text>
</comment>
<dbReference type="PANTHER" id="PTHR39188:SF3">
    <property type="entry name" value="STAGE IV SPORULATION PROTEIN FB"/>
    <property type="match status" value="1"/>
</dbReference>
<keyword evidence="9 12" id="KW-1133">Transmembrane helix</keyword>
<evidence type="ECO:0000256" key="4">
    <source>
        <dbReference type="ARBA" id="ARBA00022670"/>
    </source>
</evidence>
<keyword evidence="10" id="KW-0482">Metalloprotease</keyword>
<dbReference type="GO" id="GO:0008237">
    <property type="term" value="F:metallopeptidase activity"/>
    <property type="evidence" value="ECO:0007669"/>
    <property type="project" value="UniProtKB-KW"/>
</dbReference>
<dbReference type="GO" id="GO:0006508">
    <property type="term" value="P:proteolysis"/>
    <property type="evidence" value="ECO:0007669"/>
    <property type="project" value="UniProtKB-KW"/>
</dbReference>
<comment type="similarity">
    <text evidence="3">Belongs to the peptidase M50B family.</text>
</comment>
<keyword evidence="15" id="KW-1185">Reference proteome</keyword>
<proteinExistence type="inferred from homology"/>
<protein>
    <submittedName>
        <fullName evidence="14">Peptidase M50</fullName>
    </submittedName>
</protein>
<dbReference type="EMBL" id="JACOPO010000003">
    <property type="protein sequence ID" value="MBC5722462.1"/>
    <property type="molecule type" value="Genomic_DNA"/>
</dbReference>
<keyword evidence="4" id="KW-0645">Protease</keyword>
<keyword evidence="5 12" id="KW-0812">Transmembrane</keyword>
<reference evidence="14" key="1">
    <citation type="submission" date="2020-08" db="EMBL/GenBank/DDBJ databases">
        <title>Genome public.</title>
        <authorList>
            <person name="Liu C."/>
            <person name="Sun Q."/>
        </authorList>
    </citation>
    <scope>NUCLEOTIDE SEQUENCE</scope>
    <source>
        <strain evidence="14">NSJ-23</strain>
    </source>
</reference>
<feature type="domain" description="Peptidase M50" evidence="13">
    <location>
        <begin position="88"/>
        <end position="120"/>
    </location>
</feature>
<dbReference type="RefSeq" id="WP_186852584.1">
    <property type="nucleotide sequence ID" value="NZ_JACOPO010000003.1"/>
</dbReference>
<evidence type="ECO:0000256" key="6">
    <source>
        <dbReference type="ARBA" id="ARBA00022723"/>
    </source>
</evidence>
<organism evidence="14 15">
    <name type="scientific">Flintibacter hominis</name>
    <dbReference type="NCBI Taxonomy" id="2763048"/>
    <lineage>
        <taxon>Bacteria</taxon>
        <taxon>Bacillati</taxon>
        <taxon>Bacillota</taxon>
        <taxon>Clostridia</taxon>
        <taxon>Eubacteriales</taxon>
        <taxon>Flintibacter</taxon>
    </lineage>
</organism>
<evidence type="ECO:0000256" key="8">
    <source>
        <dbReference type="ARBA" id="ARBA00022833"/>
    </source>
</evidence>
<evidence type="ECO:0000256" key="1">
    <source>
        <dbReference type="ARBA" id="ARBA00001947"/>
    </source>
</evidence>
<accession>A0A8J6J9L4</accession>
<keyword evidence="6" id="KW-0479">Metal-binding</keyword>
<evidence type="ECO:0000256" key="12">
    <source>
        <dbReference type="SAM" id="Phobius"/>
    </source>
</evidence>
<comment type="subcellular location">
    <subcellularLocation>
        <location evidence="2">Membrane</location>
        <topology evidence="2">Multi-pass membrane protein</topology>
    </subcellularLocation>
</comment>
<dbReference type="InterPro" id="IPR008915">
    <property type="entry name" value="Peptidase_M50"/>
</dbReference>
<dbReference type="Pfam" id="PF02163">
    <property type="entry name" value="Peptidase_M50"/>
    <property type="match status" value="1"/>
</dbReference>
<evidence type="ECO:0000256" key="9">
    <source>
        <dbReference type="ARBA" id="ARBA00022989"/>
    </source>
</evidence>
<evidence type="ECO:0000256" key="3">
    <source>
        <dbReference type="ARBA" id="ARBA00007931"/>
    </source>
</evidence>
<evidence type="ECO:0000256" key="2">
    <source>
        <dbReference type="ARBA" id="ARBA00004141"/>
    </source>
</evidence>
<keyword evidence="11 12" id="KW-0472">Membrane</keyword>
<dbReference type="GO" id="GO:0016020">
    <property type="term" value="C:membrane"/>
    <property type="evidence" value="ECO:0007669"/>
    <property type="project" value="UniProtKB-SubCell"/>
</dbReference>
<sequence length="189" mass="20233">MLAWLNYLDRQGLVPLCVLACCFHELGHLLSIRLLSGDIKLIRLTAVGAEMVLCRPMGYGQEMVAALAGPGVNLLLAVLCCRWSWGTLFAGLNLALGCFNLLPVGRLDGGRFLHGLLAVFCGLNVAEQIGALLDGCLVGSLLLAGALLAWKNGNITLLSVGLWLLAVFSKGKKRGNRACLIDKKKVKSY</sequence>
<feature type="transmembrane region" description="Helical" evidence="12">
    <location>
        <begin position="149"/>
        <end position="168"/>
    </location>
</feature>
<evidence type="ECO:0000313" key="14">
    <source>
        <dbReference type="EMBL" id="MBC5722462.1"/>
    </source>
</evidence>
<dbReference type="AlphaFoldDB" id="A0A8J6J9L4"/>
<evidence type="ECO:0000256" key="5">
    <source>
        <dbReference type="ARBA" id="ARBA00022692"/>
    </source>
</evidence>
<comment type="cofactor">
    <cofactor evidence="1">
        <name>Zn(2+)</name>
        <dbReference type="ChEBI" id="CHEBI:29105"/>
    </cofactor>
</comment>
<feature type="transmembrane region" description="Helical" evidence="12">
    <location>
        <begin position="116"/>
        <end position="143"/>
    </location>
</feature>
<dbReference type="GO" id="GO:0046872">
    <property type="term" value="F:metal ion binding"/>
    <property type="evidence" value="ECO:0007669"/>
    <property type="project" value="UniProtKB-KW"/>
</dbReference>
<gene>
    <name evidence="14" type="ORF">H8S11_06520</name>
</gene>
<feature type="transmembrane region" description="Helical" evidence="12">
    <location>
        <begin position="85"/>
        <end position="104"/>
    </location>
</feature>
<keyword evidence="8" id="KW-0862">Zinc</keyword>
<dbReference type="Proteomes" id="UP000628736">
    <property type="component" value="Unassembled WGS sequence"/>
</dbReference>
<dbReference type="PANTHER" id="PTHR39188">
    <property type="entry name" value="MEMBRANE-ASSOCIATED ZINC METALLOPROTEASE M50B"/>
    <property type="match status" value="1"/>
</dbReference>